<proteinExistence type="predicted"/>
<accession>A0A9P0KZV9</accession>
<evidence type="ECO:0000313" key="2">
    <source>
        <dbReference type="EMBL" id="CAH1983707.1"/>
    </source>
</evidence>
<keyword evidence="3" id="KW-1185">Reference proteome</keyword>
<feature type="compositionally biased region" description="Basic residues" evidence="1">
    <location>
        <begin position="1"/>
        <end position="33"/>
    </location>
</feature>
<dbReference type="AlphaFoldDB" id="A0A9P0KZV9"/>
<gene>
    <name evidence="2" type="ORF">ACAOBT_LOCUS15703</name>
</gene>
<protein>
    <submittedName>
        <fullName evidence="2">Uncharacterized protein</fullName>
    </submittedName>
</protein>
<dbReference type="EMBL" id="CAKOFQ010006944">
    <property type="protein sequence ID" value="CAH1983707.1"/>
    <property type="molecule type" value="Genomic_DNA"/>
</dbReference>
<name>A0A9P0KZV9_ACAOB</name>
<evidence type="ECO:0000256" key="1">
    <source>
        <dbReference type="SAM" id="MobiDB-lite"/>
    </source>
</evidence>
<reference evidence="2" key="1">
    <citation type="submission" date="2022-03" db="EMBL/GenBank/DDBJ databases">
        <authorList>
            <person name="Sayadi A."/>
        </authorList>
    </citation>
    <scope>NUCLEOTIDE SEQUENCE</scope>
</reference>
<feature type="region of interest" description="Disordered" evidence="1">
    <location>
        <begin position="1"/>
        <end position="45"/>
    </location>
</feature>
<dbReference type="Proteomes" id="UP001152888">
    <property type="component" value="Unassembled WGS sequence"/>
</dbReference>
<organism evidence="2 3">
    <name type="scientific">Acanthoscelides obtectus</name>
    <name type="common">Bean weevil</name>
    <name type="synonym">Bruchus obtectus</name>
    <dbReference type="NCBI Taxonomy" id="200917"/>
    <lineage>
        <taxon>Eukaryota</taxon>
        <taxon>Metazoa</taxon>
        <taxon>Ecdysozoa</taxon>
        <taxon>Arthropoda</taxon>
        <taxon>Hexapoda</taxon>
        <taxon>Insecta</taxon>
        <taxon>Pterygota</taxon>
        <taxon>Neoptera</taxon>
        <taxon>Endopterygota</taxon>
        <taxon>Coleoptera</taxon>
        <taxon>Polyphaga</taxon>
        <taxon>Cucujiformia</taxon>
        <taxon>Chrysomeloidea</taxon>
        <taxon>Chrysomelidae</taxon>
        <taxon>Bruchinae</taxon>
        <taxon>Bruchini</taxon>
        <taxon>Acanthoscelides</taxon>
    </lineage>
</organism>
<dbReference type="OrthoDB" id="249703at2759"/>
<comment type="caution">
    <text evidence="2">The sequence shown here is derived from an EMBL/GenBank/DDBJ whole genome shotgun (WGS) entry which is preliminary data.</text>
</comment>
<sequence length="103" mass="12540">MVNQRRRRKRKKRNNSNLRRKRRKKKKSQKKKWMQQMHFLQKSPKARIRLMPCPKEHSTWMTTSVSIPMKMRRNPFLISGKSLILNITLFGIVNINTLKNLLR</sequence>
<evidence type="ECO:0000313" key="3">
    <source>
        <dbReference type="Proteomes" id="UP001152888"/>
    </source>
</evidence>